<dbReference type="EMBL" id="JH668225">
    <property type="protein sequence ID" value="EIM23325.1"/>
    <property type="molecule type" value="Genomic_DNA"/>
</dbReference>
<dbReference type="RefSeq" id="XP_006956711.1">
    <property type="nucleotide sequence ID" value="XM_006956649.1"/>
</dbReference>
<dbReference type="GeneID" id="18475270"/>
<dbReference type="InParanoid" id="I4YH83"/>
<dbReference type="Proteomes" id="UP000005242">
    <property type="component" value="Unassembled WGS sequence"/>
</dbReference>
<proteinExistence type="predicted"/>
<dbReference type="HOGENOM" id="CLU_2724144_0_0_1"/>
<reference evidence="2 3" key="1">
    <citation type="journal article" date="2012" name="Fungal Genet. Biol.">
        <title>The genome of the xerotolerant mold Wallemia sebi reveals adaptations to osmotic stress and suggests cryptic sexual reproduction.</title>
        <authorList>
            <person name="Padamsee M."/>
            <person name="Kumar T.K.A."/>
            <person name="Riley R."/>
            <person name="Binder M."/>
            <person name="Boyd A."/>
            <person name="Calvo A.M."/>
            <person name="Furukawa K."/>
            <person name="Hesse C."/>
            <person name="Hohmann S."/>
            <person name="James T.Y."/>
            <person name="LaButti K."/>
            <person name="Lapidus A."/>
            <person name="Lindquist E."/>
            <person name="Lucas S."/>
            <person name="Miller K."/>
            <person name="Shantappa S."/>
            <person name="Grigoriev I.V."/>
            <person name="Hibbett D.S."/>
            <person name="McLaughlin D.J."/>
            <person name="Spatafora J.W."/>
            <person name="Aime M.C."/>
        </authorList>
    </citation>
    <scope>NUCLEOTIDE SEQUENCE [LARGE SCALE GENOMIC DNA]</scope>
    <source>
        <strain evidence="3">ATCC MYA-4683 / CBS 633.66</strain>
    </source>
</reference>
<feature type="compositionally biased region" description="Low complexity" evidence="1">
    <location>
        <begin position="1"/>
        <end position="38"/>
    </location>
</feature>
<gene>
    <name evidence="2" type="ORF">WALSEDRAFT_67596</name>
</gene>
<evidence type="ECO:0000313" key="3">
    <source>
        <dbReference type="Proteomes" id="UP000005242"/>
    </source>
</evidence>
<dbReference type="AlphaFoldDB" id="I4YH83"/>
<accession>I4YH83</accession>
<evidence type="ECO:0000256" key="1">
    <source>
        <dbReference type="SAM" id="MobiDB-lite"/>
    </source>
</evidence>
<dbReference type="KEGG" id="wse:WALSEDRAFT_67596"/>
<keyword evidence="3" id="KW-1185">Reference proteome</keyword>
<evidence type="ECO:0000313" key="2">
    <source>
        <dbReference type="EMBL" id="EIM23325.1"/>
    </source>
</evidence>
<feature type="region of interest" description="Disordered" evidence="1">
    <location>
        <begin position="1"/>
        <end position="72"/>
    </location>
</feature>
<sequence>MSTNSSLSSDLSDNTSDYSTDLTSLNDDNVDDNNNTYNEDNDGVDRQQLNYEAGFGGQEDLEDRYASTSGDN</sequence>
<dbReference type="OrthoDB" id="2563136at2759"/>
<name>I4YH83_WALMC</name>
<organism evidence="2 3">
    <name type="scientific">Wallemia mellicola (strain ATCC MYA-4683 / CBS 633.66)</name>
    <name type="common">Wallemia sebi (CBS 633.66)</name>
    <dbReference type="NCBI Taxonomy" id="671144"/>
    <lineage>
        <taxon>Eukaryota</taxon>
        <taxon>Fungi</taxon>
        <taxon>Dikarya</taxon>
        <taxon>Basidiomycota</taxon>
        <taxon>Wallemiomycotina</taxon>
        <taxon>Wallemiomycetes</taxon>
        <taxon>Wallemiales</taxon>
        <taxon>Wallemiaceae</taxon>
        <taxon>Wallemia</taxon>
    </lineage>
</organism>
<protein>
    <submittedName>
        <fullName evidence="2">Uncharacterized protein</fullName>
    </submittedName>
</protein>